<sequence length="86" mass="10002">MAQVLKRPFIVEPDPAMEDVETKVARSLSSESESVKDYSESEGTFDKFEYDKEVLEKAKRFYIENITDYELFQNPWKLLKSCGLPS</sequence>
<dbReference type="Proteomes" id="UP000789901">
    <property type="component" value="Unassembled WGS sequence"/>
</dbReference>
<evidence type="ECO:0000313" key="2">
    <source>
        <dbReference type="Proteomes" id="UP000789901"/>
    </source>
</evidence>
<name>A0ABN7VCM5_GIGMA</name>
<reference evidence="1 2" key="1">
    <citation type="submission" date="2021-06" db="EMBL/GenBank/DDBJ databases">
        <authorList>
            <person name="Kallberg Y."/>
            <person name="Tangrot J."/>
            <person name="Rosling A."/>
        </authorList>
    </citation>
    <scope>NUCLEOTIDE SEQUENCE [LARGE SCALE GENOMIC DNA]</scope>
    <source>
        <strain evidence="1 2">120-4 pot B 10/14</strain>
    </source>
</reference>
<comment type="caution">
    <text evidence="1">The sequence shown here is derived from an EMBL/GenBank/DDBJ whole genome shotgun (WGS) entry which is preliminary data.</text>
</comment>
<accession>A0ABN7VCM5</accession>
<gene>
    <name evidence="1" type="ORF">GMARGA_LOCUS16906</name>
</gene>
<evidence type="ECO:0000313" key="1">
    <source>
        <dbReference type="EMBL" id="CAG8755924.1"/>
    </source>
</evidence>
<organism evidence="1 2">
    <name type="scientific">Gigaspora margarita</name>
    <dbReference type="NCBI Taxonomy" id="4874"/>
    <lineage>
        <taxon>Eukaryota</taxon>
        <taxon>Fungi</taxon>
        <taxon>Fungi incertae sedis</taxon>
        <taxon>Mucoromycota</taxon>
        <taxon>Glomeromycotina</taxon>
        <taxon>Glomeromycetes</taxon>
        <taxon>Diversisporales</taxon>
        <taxon>Gigasporaceae</taxon>
        <taxon>Gigaspora</taxon>
    </lineage>
</organism>
<dbReference type="EMBL" id="CAJVQB010012495">
    <property type="protein sequence ID" value="CAG8755924.1"/>
    <property type="molecule type" value="Genomic_DNA"/>
</dbReference>
<protein>
    <submittedName>
        <fullName evidence="1">15406_t:CDS:1</fullName>
    </submittedName>
</protein>
<proteinExistence type="predicted"/>
<keyword evidence="2" id="KW-1185">Reference proteome</keyword>